<protein>
    <recommendedName>
        <fullName evidence="2">N-acetylmuramoyl-L-alanine amidase</fullName>
        <ecNumber evidence="2">3.5.1.28</ecNumber>
    </recommendedName>
</protein>
<dbReference type="HOGENOM" id="CLU_437979_0_0_0"/>
<feature type="domain" description="N-acetylmuramoyl-L-alanine amidase" evidence="5">
    <location>
        <begin position="18"/>
        <end position="158"/>
    </location>
</feature>
<dbReference type="Proteomes" id="UP000054010">
    <property type="component" value="Unassembled WGS sequence"/>
</dbReference>
<evidence type="ECO:0000313" key="7">
    <source>
        <dbReference type="Proteomes" id="UP000054010"/>
    </source>
</evidence>
<dbReference type="eggNOG" id="COG3023">
    <property type="taxonomic scope" value="Bacteria"/>
</dbReference>
<dbReference type="PANTHER" id="PTHR30417">
    <property type="entry name" value="N-ACETYLMURAMOYL-L-ALANINE AMIDASE AMID"/>
    <property type="match status" value="1"/>
</dbReference>
<comment type="caution">
    <text evidence="6">The sequence shown here is derived from an EMBL/GenBank/DDBJ whole genome shotgun (WGS) entry which is preliminary data.</text>
</comment>
<reference evidence="6 7" key="1">
    <citation type="journal article" date="2011" name="J. Bacteriol.">
        <title>Draft genome sequence of the anoxygenic filamentous phototrophic bacterium Oscillochloris trichoides subsp. DG-6.</title>
        <authorList>
            <person name="Kuznetsov B.B."/>
            <person name="Ivanovsky R.N."/>
            <person name="Keppen O.I."/>
            <person name="Sukhacheva M.V."/>
            <person name="Bumazhkin B.K."/>
            <person name="Patutina E.O."/>
            <person name="Beletsky A.V."/>
            <person name="Mardanov A.V."/>
            <person name="Baslerov R.V."/>
            <person name="Panteleeva A.N."/>
            <person name="Kolganova T.V."/>
            <person name="Ravin N.V."/>
            <person name="Skryabin K.G."/>
        </authorList>
    </citation>
    <scope>NUCLEOTIDE SEQUENCE [LARGE SCALE GENOMIC DNA]</scope>
    <source>
        <strain evidence="6 7">DG-6</strain>
    </source>
</reference>
<comment type="catalytic activity">
    <reaction evidence="1">
        <text>Hydrolyzes the link between N-acetylmuramoyl residues and L-amino acid residues in certain cell-wall glycopeptides.</text>
        <dbReference type="EC" id="3.5.1.28"/>
    </reaction>
</comment>
<evidence type="ECO:0000256" key="1">
    <source>
        <dbReference type="ARBA" id="ARBA00001561"/>
    </source>
</evidence>
<dbReference type="GO" id="GO:0071555">
    <property type="term" value="P:cell wall organization"/>
    <property type="evidence" value="ECO:0007669"/>
    <property type="project" value="UniProtKB-KW"/>
</dbReference>
<evidence type="ECO:0000256" key="3">
    <source>
        <dbReference type="ARBA" id="ARBA00022801"/>
    </source>
</evidence>
<dbReference type="GO" id="GO:0009253">
    <property type="term" value="P:peptidoglycan catabolic process"/>
    <property type="evidence" value="ECO:0007669"/>
    <property type="project" value="InterPro"/>
</dbReference>
<dbReference type="SMART" id="SM00644">
    <property type="entry name" value="Ami_2"/>
    <property type="match status" value="1"/>
</dbReference>
<dbReference type="GO" id="GO:0008745">
    <property type="term" value="F:N-acetylmuramoyl-L-alanine amidase activity"/>
    <property type="evidence" value="ECO:0007669"/>
    <property type="project" value="UniProtKB-EC"/>
</dbReference>
<dbReference type="Pfam" id="PF01510">
    <property type="entry name" value="Amidase_2"/>
    <property type="match status" value="1"/>
</dbReference>
<dbReference type="InterPro" id="IPR002502">
    <property type="entry name" value="Amidase_domain"/>
</dbReference>
<dbReference type="CDD" id="cd06583">
    <property type="entry name" value="PGRP"/>
    <property type="match status" value="1"/>
</dbReference>
<name>E1IB78_9CHLR</name>
<evidence type="ECO:0000256" key="2">
    <source>
        <dbReference type="ARBA" id="ARBA00011901"/>
    </source>
</evidence>
<keyword evidence="3" id="KW-0378">Hydrolase</keyword>
<dbReference type="EMBL" id="ADVR01000010">
    <property type="protein sequence ID" value="EFO81563.1"/>
    <property type="molecule type" value="Genomic_DNA"/>
</dbReference>
<proteinExistence type="predicted"/>
<keyword evidence="7" id="KW-1185">Reference proteome</keyword>
<organism evidence="6 7">
    <name type="scientific">Oscillochloris trichoides DG-6</name>
    <dbReference type="NCBI Taxonomy" id="765420"/>
    <lineage>
        <taxon>Bacteria</taxon>
        <taxon>Bacillati</taxon>
        <taxon>Chloroflexota</taxon>
        <taxon>Chloroflexia</taxon>
        <taxon>Chloroflexales</taxon>
        <taxon>Chloroflexineae</taxon>
        <taxon>Oscillochloridaceae</taxon>
        <taxon>Oscillochloris</taxon>
    </lineage>
</organism>
<dbReference type="SUPFAM" id="SSF55846">
    <property type="entry name" value="N-acetylmuramoyl-L-alanine amidase-like"/>
    <property type="match status" value="1"/>
</dbReference>
<dbReference type="OrthoDB" id="9794294at2"/>
<accession>E1IB78</accession>
<dbReference type="STRING" id="765420.OSCT_0579"/>
<dbReference type="GO" id="GO:0009254">
    <property type="term" value="P:peptidoglycan turnover"/>
    <property type="evidence" value="ECO:0007669"/>
    <property type="project" value="TreeGrafter"/>
</dbReference>
<dbReference type="InterPro" id="IPR036505">
    <property type="entry name" value="Amidase/PGRP_sf"/>
</dbReference>
<gene>
    <name evidence="6" type="ORF">OSCT_0579</name>
</gene>
<dbReference type="AlphaFoldDB" id="E1IB78"/>
<dbReference type="EC" id="3.5.1.28" evidence="2"/>
<evidence type="ECO:0000256" key="4">
    <source>
        <dbReference type="ARBA" id="ARBA00023316"/>
    </source>
</evidence>
<evidence type="ECO:0000259" key="5">
    <source>
        <dbReference type="SMART" id="SM00644"/>
    </source>
</evidence>
<sequence>MMINQETPMQIEQIPMTRPHYQTGRKGRVRMIVLHATAGRGPGDLNWLRAGGDERRPVSTHYYISKQGRIVQLVDDANTAWHAGVSRWPVDGKQVSGCNAYSLGIELENLNTGRDPYPAAQYAAALWLCRTLVLRHDIPRNQLVRHLDIAPGRKTDPAGFPWQRFVNEVYTDLVPTPPTPPELVAQLQAHLLDLAYRTAGSGISAGWPLFTLAQQAKLGMPVATPTPRRTTTGTAQDDQDRGIALADAGTFVVEIYAGDLLYAPVEAFTATPPDPRQVLRLSQTPAGPLRDALLELLFRQADPVNGYRPDWAHHQHLLKNLASLGVPIGPNQRITISNGSAYVCQHFAYDSLCSPVPNWKTIYRLSDLSAVAAGTRSLPGLTKTQATLLRRSLLDSLYREQAGRQFEEQATLVRYALDKQLGAPLGAPETLELGEAHFLLMPFAKDVLACRLPSADWAYDRPVPTGTAINGLAATLGETSLPEIGHLSAYLSGYTQPPGSVAGQLLGQELAQPRLHDLSRWHDAPQPPPTINQIILWPTPGPLTSDLALPVVDFWHYYIQRDGTITRLRETPTTDTNMIIASEGDLNHASPRQRSALAWLLRILHATCAFDLRQVQIGVPR</sequence>
<evidence type="ECO:0000313" key="6">
    <source>
        <dbReference type="EMBL" id="EFO81563.1"/>
    </source>
</evidence>
<keyword evidence="4" id="KW-0961">Cell wall biogenesis/degradation</keyword>
<dbReference type="InterPro" id="IPR051206">
    <property type="entry name" value="NAMLAA_amidase_2"/>
</dbReference>
<dbReference type="PANTHER" id="PTHR30417:SF1">
    <property type="entry name" value="N-ACETYLMURAMOYL-L-ALANINE AMIDASE AMID"/>
    <property type="match status" value="1"/>
</dbReference>
<dbReference type="Gene3D" id="3.40.80.10">
    <property type="entry name" value="Peptidoglycan recognition protein-like"/>
    <property type="match status" value="1"/>
</dbReference>